<organism evidence="18 19">
    <name type="scientific">Penicillium patulum</name>
    <name type="common">Penicillium griseofulvum</name>
    <dbReference type="NCBI Taxonomy" id="5078"/>
    <lineage>
        <taxon>Eukaryota</taxon>
        <taxon>Fungi</taxon>
        <taxon>Dikarya</taxon>
        <taxon>Ascomycota</taxon>
        <taxon>Pezizomycotina</taxon>
        <taxon>Eurotiomycetes</taxon>
        <taxon>Eurotiomycetidae</taxon>
        <taxon>Eurotiales</taxon>
        <taxon>Aspergillaceae</taxon>
        <taxon>Penicillium</taxon>
    </lineage>
</organism>
<dbReference type="GO" id="GO:0005737">
    <property type="term" value="C:cytoplasm"/>
    <property type="evidence" value="ECO:0007669"/>
    <property type="project" value="TreeGrafter"/>
</dbReference>
<dbReference type="PANTHER" id="PTHR11056">
    <property type="entry name" value="HOMOGENTISATE 1,2-DIOXYGENASE"/>
    <property type="match status" value="1"/>
</dbReference>
<dbReference type="InterPro" id="IPR005708">
    <property type="entry name" value="Homogentis_dOase"/>
</dbReference>
<dbReference type="PROSITE" id="PS00122">
    <property type="entry name" value="CARBOXYLESTERASE_B_1"/>
    <property type="match status" value="1"/>
</dbReference>
<feature type="binding site" evidence="14">
    <location>
        <position position="860"/>
    </location>
    <ligand>
        <name>homogentisate</name>
        <dbReference type="ChEBI" id="CHEBI:16169"/>
    </ligand>
</feature>
<dbReference type="InterPro" id="IPR002018">
    <property type="entry name" value="CarbesteraseB"/>
</dbReference>
<evidence type="ECO:0000256" key="4">
    <source>
        <dbReference type="ARBA" id="ARBA00007757"/>
    </source>
</evidence>
<dbReference type="GO" id="GO:0016787">
    <property type="term" value="F:hydrolase activity"/>
    <property type="evidence" value="ECO:0007669"/>
    <property type="project" value="UniProtKB-KW"/>
</dbReference>
<dbReference type="Pfam" id="PF00135">
    <property type="entry name" value="COesterase"/>
    <property type="match status" value="1"/>
</dbReference>
<feature type="binding site" evidence="14">
    <location>
        <position position="851"/>
    </location>
    <ligand>
        <name>Fe cation</name>
        <dbReference type="ChEBI" id="CHEBI:24875"/>
    </ligand>
</feature>
<evidence type="ECO:0000259" key="15">
    <source>
        <dbReference type="Pfam" id="PF00135"/>
    </source>
</evidence>
<evidence type="ECO:0000256" key="6">
    <source>
        <dbReference type="ARBA" id="ARBA00022723"/>
    </source>
</evidence>
<reference evidence="18 19" key="1">
    <citation type="journal article" date="2016" name="BMC Genomics">
        <title>Genome sequencing and secondary metabolism of the postharvest pathogen Penicillium griseofulvum.</title>
        <authorList>
            <person name="Banani H."/>
            <person name="Marcet-Houben M."/>
            <person name="Ballester A.R."/>
            <person name="Abbruscato P."/>
            <person name="Gonzalez-Candelas L."/>
            <person name="Gabaldon T."/>
            <person name="Spadaro D."/>
        </authorList>
    </citation>
    <scope>NUCLEOTIDE SEQUENCE [LARGE SCALE GENOMIC DNA]</scope>
    <source>
        <strain evidence="18 19">PG3</strain>
    </source>
</reference>
<evidence type="ECO:0000259" key="17">
    <source>
        <dbReference type="Pfam" id="PF20510"/>
    </source>
</evidence>
<dbReference type="SUPFAM" id="SSF53474">
    <property type="entry name" value="alpha/beta-Hydrolases"/>
    <property type="match status" value="1"/>
</dbReference>
<dbReference type="GeneID" id="63711110"/>
<comment type="similarity">
    <text evidence="3">Belongs to the type-B carboxylesterase/lipase family.</text>
</comment>
<keyword evidence="9 18" id="KW-0223">Dioxygenase</keyword>
<dbReference type="GO" id="GO:0006559">
    <property type="term" value="P:L-phenylalanine catabolic process"/>
    <property type="evidence" value="ECO:0007669"/>
    <property type="project" value="UniProtKB-UniPathway"/>
</dbReference>
<dbReference type="EC" id="1.13.11.5" evidence="5"/>
<dbReference type="Pfam" id="PF04209">
    <property type="entry name" value="HgmA_C"/>
    <property type="match status" value="1"/>
</dbReference>
<feature type="domain" description="Carboxylesterase type B" evidence="15">
    <location>
        <begin position="17"/>
        <end position="230"/>
    </location>
</feature>
<dbReference type="InterPro" id="IPR046452">
    <property type="entry name" value="HgmA_N"/>
</dbReference>
<evidence type="ECO:0000256" key="7">
    <source>
        <dbReference type="ARBA" id="ARBA00022801"/>
    </source>
</evidence>
<feature type="domain" description="Homogentisate 1,2-dioxygenase N-terminal" evidence="17">
    <location>
        <begin position="516"/>
        <end position="789"/>
    </location>
</feature>
<dbReference type="Proteomes" id="UP000070168">
    <property type="component" value="Unassembled WGS sequence"/>
</dbReference>
<evidence type="ECO:0000256" key="13">
    <source>
        <dbReference type="PIRSR" id="PIRSR605708-1"/>
    </source>
</evidence>
<protein>
    <recommendedName>
        <fullName evidence="5">homogentisate 1,2-dioxygenase</fullName>
        <ecNumber evidence="5">1.13.11.5</ecNumber>
    </recommendedName>
</protein>
<dbReference type="SUPFAM" id="SSF51182">
    <property type="entry name" value="RmlC-like cupins"/>
    <property type="match status" value="1"/>
</dbReference>
<evidence type="ECO:0000256" key="11">
    <source>
        <dbReference type="ARBA" id="ARBA00023004"/>
    </source>
</evidence>
<dbReference type="InterPro" id="IPR014710">
    <property type="entry name" value="RmlC-like_jellyroll"/>
</dbReference>
<dbReference type="STRING" id="5078.A0A135LV49"/>
<dbReference type="OrthoDB" id="1689029at2759"/>
<evidence type="ECO:0000256" key="12">
    <source>
        <dbReference type="ARBA" id="ARBA00023232"/>
    </source>
</evidence>
<keyword evidence="10" id="KW-0560">Oxidoreductase</keyword>
<dbReference type="GO" id="GO:0046872">
    <property type="term" value="F:metal ion binding"/>
    <property type="evidence" value="ECO:0007669"/>
    <property type="project" value="UniProtKB-KW"/>
</dbReference>
<evidence type="ECO:0000256" key="3">
    <source>
        <dbReference type="ARBA" id="ARBA00005964"/>
    </source>
</evidence>
<keyword evidence="7" id="KW-0378">Hydrolase</keyword>
<dbReference type="EMBL" id="LHQR01000020">
    <property type="protein sequence ID" value="KXG52840.1"/>
    <property type="molecule type" value="Genomic_DNA"/>
</dbReference>
<comment type="similarity">
    <text evidence="4">Belongs to the homogentisate dioxygenase family.</text>
</comment>
<dbReference type="Pfam" id="PF20510">
    <property type="entry name" value="HgmA_N"/>
    <property type="match status" value="1"/>
</dbReference>
<sequence>MATPEIKHLPLNATFKGIQRDPNVPVHQFLGIKYASIPARFEKAEPVRQFNGAVVDASKYGPICPQPDVDVRHLLRIPEDFAIAPEVQNEFECLNLEITCPPKSDTDPFPVLIWIHGGSQIVTFCSAASKICDPTKIVADSIKAGKPIIFVSINYRLNIFSFGDGKEKNLALKDQRLGIEWVRQNIAGFGGDPQNITLSGESAGAIYTHAHLITGPPVKRAVMASGSLYLSSPLPVERGDGLIKVLEAKVRELGQTSLRESSVPALVQSLKECNVNTMWIQEEPELEGWETKPEQVEEVMIGDVEYESVIWRNGVELLDGETIAAAFDSDKQWGNQLRKMYQVVGDRPTAAKLGALDLVNDIRYTLPVEVVTEKLRAANKHVFRYVIDQSNPWQPSSRAHHAVDLLFLFDGVDLSFNPAASAVGKEMRQRWIRFVNGNKPWAEDLRFAFGPVGECKEIDELQVAARRRLEHSVSITMRSADSLSGPGEYEKIFHWAETQKDGTIPSFKTRRNDPYEYQSGFGNSFESEAIPGTIPQGQNSPRNVRFGLYAEQITATAFVAPRHCNKKAWLYRVRPAVAHQGFTELPDNKDTESNFLPLNPRIHVSPTQLAWHPFDIPQDEVDFVSGLKTIAGSGDPTLREGLATHVYVANSSMKKKSFVNSDGEFLIVPQQGALDIQTEFGPIFVQPGEIVIIQRGIRFSVNLPDGPSRGYILEVWGTQFELPELGPLGANGLANARDFLSPIAQYEVVQEPWEIIYKLGGKFFKSTQNHSPYDVVAWHGNYVPYKYDLTKFVNVGSVSVDHIDPSIFCVLTAKSRDLTAPIADFLTFSPRWDVASHTYRPPYYHRNAASELMGLIYGGYGGRSDEFQPGSVSFECGMVPHGVAYEEFKEATDSAPPVMQISQASIAFMFESCRAFTITDYAWNSDKKHEHEPKMWDSLVDNFSKHAKEVEEILARAKK</sequence>
<evidence type="ECO:0000256" key="5">
    <source>
        <dbReference type="ARBA" id="ARBA00013127"/>
    </source>
</evidence>
<dbReference type="Gene3D" id="3.40.50.1820">
    <property type="entry name" value="alpha/beta hydrolase"/>
    <property type="match status" value="1"/>
</dbReference>
<dbReference type="ESTHER" id="penpa-a0a135lv49">
    <property type="family name" value="Fungal_carboxylesterase_lipase"/>
</dbReference>
<evidence type="ECO:0000256" key="14">
    <source>
        <dbReference type="PIRSR" id="PIRSR605708-2"/>
    </source>
</evidence>
<comment type="pathway">
    <text evidence="2">Amino-acid degradation; L-phenylalanine degradation; acetoacetate and fumarate from L-phenylalanine: step 4/6.</text>
</comment>
<dbReference type="GO" id="GO:0072330">
    <property type="term" value="P:monocarboxylic acid biosynthetic process"/>
    <property type="evidence" value="ECO:0007669"/>
    <property type="project" value="UniProtKB-ARBA"/>
</dbReference>
<feature type="binding site" evidence="14">
    <location>
        <position position="881"/>
    </location>
    <ligand>
        <name>homogentisate</name>
        <dbReference type="ChEBI" id="CHEBI:16169"/>
    </ligand>
</feature>
<keyword evidence="19" id="KW-1185">Reference proteome</keyword>
<dbReference type="Gene3D" id="2.60.120.10">
    <property type="entry name" value="Jelly Rolls"/>
    <property type="match status" value="1"/>
</dbReference>
<keyword evidence="11 14" id="KW-0408">Iron</keyword>
<feature type="binding site" evidence="14">
    <location>
        <position position="845"/>
    </location>
    <ligand>
        <name>Fe cation</name>
        <dbReference type="ChEBI" id="CHEBI:24875"/>
    </ligand>
</feature>
<evidence type="ECO:0000259" key="16">
    <source>
        <dbReference type="Pfam" id="PF04209"/>
    </source>
</evidence>
<dbReference type="GO" id="GO:0004411">
    <property type="term" value="F:homogentisate 1,2-dioxygenase activity"/>
    <property type="evidence" value="ECO:0007669"/>
    <property type="project" value="UniProtKB-EC"/>
</dbReference>
<dbReference type="InterPro" id="IPR029058">
    <property type="entry name" value="AB_hydrolase_fold"/>
</dbReference>
<name>A0A135LV49_PENPA</name>
<feature type="active site" description="Proton acceptor" evidence="13">
    <location>
        <position position="802"/>
    </location>
</feature>
<evidence type="ECO:0000256" key="8">
    <source>
        <dbReference type="ARBA" id="ARBA00022878"/>
    </source>
</evidence>
<dbReference type="GO" id="GO:0006572">
    <property type="term" value="P:L-tyrosine catabolic process"/>
    <property type="evidence" value="ECO:0007669"/>
    <property type="project" value="UniProtKB-KW"/>
</dbReference>
<dbReference type="GO" id="GO:0017000">
    <property type="term" value="P:antibiotic biosynthetic process"/>
    <property type="evidence" value="ECO:0007669"/>
    <property type="project" value="UniProtKB-ARBA"/>
</dbReference>
<dbReference type="NCBIfam" id="TIGR01015">
    <property type="entry name" value="hmgA"/>
    <property type="match status" value="1"/>
</dbReference>
<evidence type="ECO:0000256" key="9">
    <source>
        <dbReference type="ARBA" id="ARBA00022964"/>
    </source>
</evidence>
<evidence type="ECO:0000313" key="19">
    <source>
        <dbReference type="Proteomes" id="UP000070168"/>
    </source>
</evidence>
<dbReference type="PANTHER" id="PTHR11056:SF4">
    <property type="entry name" value="HOMOGENTISATE 1,2-DIOXYGENASE"/>
    <property type="match status" value="1"/>
</dbReference>
<comment type="caution">
    <text evidence="18">The sequence shown here is derived from an EMBL/GenBank/DDBJ whole genome shotgun (WGS) entry which is preliminary data.</text>
</comment>
<keyword evidence="12" id="KW-0585">Phenylalanine catabolism</keyword>
<evidence type="ECO:0000256" key="10">
    <source>
        <dbReference type="ARBA" id="ARBA00023002"/>
    </source>
</evidence>
<evidence type="ECO:0000256" key="1">
    <source>
        <dbReference type="ARBA" id="ARBA00001962"/>
    </source>
</evidence>
<keyword evidence="8" id="KW-0828">Tyrosine catabolism</keyword>
<evidence type="ECO:0000256" key="2">
    <source>
        <dbReference type="ARBA" id="ARBA00004704"/>
    </source>
</evidence>
<dbReference type="InterPro" id="IPR019826">
    <property type="entry name" value="Carboxylesterase_B_AS"/>
</dbReference>
<accession>A0A135LV49</accession>
<dbReference type="CDD" id="cd07000">
    <property type="entry name" value="cupin_HGO_N"/>
    <property type="match status" value="1"/>
</dbReference>
<gene>
    <name evidence="18" type="ORF">PGRI_080960</name>
</gene>
<dbReference type="RefSeq" id="XP_040651375.1">
    <property type="nucleotide sequence ID" value="XM_040795810.1"/>
</dbReference>
<dbReference type="InterPro" id="IPR046451">
    <property type="entry name" value="HgmA_C"/>
</dbReference>
<feature type="domain" description="Homogentisate 1,2-dioxygenase C-terminal" evidence="16">
    <location>
        <begin position="791"/>
        <end position="943"/>
    </location>
</feature>
<dbReference type="AlphaFoldDB" id="A0A135LV49"/>
<comment type="cofactor">
    <cofactor evidence="1 14">
        <name>Fe cation</name>
        <dbReference type="ChEBI" id="CHEBI:24875"/>
    </cofactor>
</comment>
<dbReference type="UniPathway" id="UPA00139">
    <property type="reaction ID" value="UER00339"/>
</dbReference>
<proteinExistence type="inferred from homology"/>
<dbReference type="InterPro" id="IPR011051">
    <property type="entry name" value="RmlC_Cupin_sf"/>
</dbReference>
<dbReference type="FunFam" id="2.60.120.10:FF:000034">
    <property type="entry name" value="Homogentisate 1,2-dioxygenase"/>
    <property type="match status" value="1"/>
</dbReference>
<feature type="binding site" evidence="14">
    <location>
        <position position="881"/>
    </location>
    <ligand>
        <name>Fe cation</name>
        <dbReference type="ChEBI" id="CHEBI:24875"/>
    </ligand>
</feature>
<evidence type="ECO:0000313" key="18">
    <source>
        <dbReference type="EMBL" id="KXG52840.1"/>
    </source>
</evidence>
<keyword evidence="6 14" id="KW-0479">Metal-binding</keyword>